<keyword evidence="3" id="KW-1185">Reference proteome</keyword>
<dbReference type="RefSeq" id="WP_184486802.1">
    <property type="nucleotide sequence ID" value="NZ_JAAEDJ010000021.1"/>
</dbReference>
<evidence type="ECO:0000313" key="3">
    <source>
        <dbReference type="Proteomes" id="UP000562254"/>
    </source>
</evidence>
<proteinExistence type="predicted"/>
<reference evidence="2 3" key="1">
    <citation type="submission" date="2020-08" db="EMBL/GenBank/DDBJ databases">
        <title>Genomic Encyclopedia of Type Strains, Phase IV (KMG-IV): sequencing the most valuable type-strain genomes for metagenomic binning, comparative biology and taxonomic classification.</title>
        <authorList>
            <person name="Goeker M."/>
        </authorList>
    </citation>
    <scope>NUCLEOTIDE SEQUENCE [LARGE SCALE GENOMIC DNA]</scope>
    <source>
        <strain evidence="2 3">DSM 25895</strain>
    </source>
</reference>
<feature type="domain" description="Methyltransferase type 11" evidence="1">
    <location>
        <begin position="149"/>
        <end position="186"/>
    </location>
</feature>
<organism evidence="2 3">
    <name type="scientific">Neoroseomonas alkaliterrae</name>
    <dbReference type="NCBI Taxonomy" id="1452450"/>
    <lineage>
        <taxon>Bacteria</taxon>
        <taxon>Pseudomonadati</taxon>
        <taxon>Pseudomonadota</taxon>
        <taxon>Alphaproteobacteria</taxon>
        <taxon>Acetobacterales</taxon>
        <taxon>Acetobacteraceae</taxon>
        <taxon>Neoroseomonas</taxon>
    </lineage>
</organism>
<protein>
    <submittedName>
        <fullName evidence="2">SAM-dependent methyltransferase</fullName>
    </submittedName>
</protein>
<dbReference type="EMBL" id="JACIJE010000012">
    <property type="protein sequence ID" value="MBB5691411.1"/>
    <property type="molecule type" value="Genomic_DNA"/>
</dbReference>
<accession>A0A840Y627</accession>
<dbReference type="InterPro" id="IPR013216">
    <property type="entry name" value="Methyltransf_11"/>
</dbReference>
<comment type="caution">
    <text evidence="2">The sequence shown here is derived from an EMBL/GenBank/DDBJ whole genome shotgun (WGS) entry which is preliminary data.</text>
</comment>
<dbReference type="GO" id="GO:0032259">
    <property type="term" value="P:methylation"/>
    <property type="evidence" value="ECO:0007669"/>
    <property type="project" value="UniProtKB-KW"/>
</dbReference>
<dbReference type="SUPFAM" id="SSF53335">
    <property type="entry name" value="S-adenosyl-L-methionine-dependent methyltransferases"/>
    <property type="match status" value="1"/>
</dbReference>
<evidence type="ECO:0000313" key="2">
    <source>
        <dbReference type="EMBL" id="MBB5691411.1"/>
    </source>
</evidence>
<gene>
    <name evidence="2" type="ORF">FHS88_003568</name>
</gene>
<dbReference type="AlphaFoldDB" id="A0A840Y627"/>
<sequence length="293" mass="33176">MHWRLQILRGTLYSQVPFSAQLRALKRKLRPPSGEGRNARYAVADGLHQIALLRRAGVPFTGTVLEMGTGWLPIIPIIYAAAGFERFILTDTEALLLPSGLDIAVGAVRRRLPLVSQGLGLTERETADALDRPLRYEYRAPWRPSLADEASADGLFSRCVFEHVRPAEIEEFLREARRIVRPGGWMCHTVDNGDHWAHINPQRSRVAFLAWRSGSLVERFAALNHYGYNNRLRHADYLDMFRRTGWEVVLSEGVPDEASLADLARMRLAPPFDARDHRDLAILSSHFVLRNPA</sequence>
<dbReference type="Gene3D" id="3.40.50.150">
    <property type="entry name" value="Vaccinia Virus protein VP39"/>
    <property type="match status" value="1"/>
</dbReference>
<name>A0A840Y627_9PROT</name>
<dbReference type="Proteomes" id="UP000562254">
    <property type="component" value="Unassembled WGS sequence"/>
</dbReference>
<keyword evidence="2" id="KW-0808">Transferase</keyword>
<dbReference type="Pfam" id="PF08241">
    <property type="entry name" value="Methyltransf_11"/>
    <property type="match status" value="1"/>
</dbReference>
<dbReference type="InterPro" id="IPR029063">
    <property type="entry name" value="SAM-dependent_MTases_sf"/>
</dbReference>
<keyword evidence="2" id="KW-0489">Methyltransferase</keyword>
<dbReference type="GO" id="GO:0008757">
    <property type="term" value="F:S-adenosylmethionine-dependent methyltransferase activity"/>
    <property type="evidence" value="ECO:0007669"/>
    <property type="project" value="InterPro"/>
</dbReference>
<evidence type="ECO:0000259" key="1">
    <source>
        <dbReference type="Pfam" id="PF08241"/>
    </source>
</evidence>